<evidence type="ECO:0000313" key="5">
    <source>
        <dbReference type="EMBL" id="CUH41891.1"/>
    </source>
</evidence>
<dbReference type="Proteomes" id="UP000050786">
    <property type="component" value="Unassembled WGS sequence"/>
</dbReference>
<protein>
    <submittedName>
        <fullName evidence="5">Phosphate acetyltransferase</fullName>
        <ecNumber evidence="5">2.3.1.8</ecNumber>
    </submittedName>
</protein>
<dbReference type="SUPFAM" id="SSF54637">
    <property type="entry name" value="Thioesterase/thiol ester dehydrase-isomerase"/>
    <property type="match status" value="1"/>
</dbReference>
<dbReference type="InterPro" id="IPR029069">
    <property type="entry name" value="HotDog_dom_sf"/>
</dbReference>
<dbReference type="NCBIfam" id="NF008852">
    <property type="entry name" value="PRK11890.1"/>
    <property type="match status" value="1"/>
</dbReference>
<proteinExistence type="predicted"/>
<keyword evidence="1 5" id="KW-0808">Transferase</keyword>
<dbReference type="EC" id="2.3.1.8" evidence="5"/>
<sequence length="489" mass="51629">MFWFHGAEHPMFETTNAHSKTKPDEMKIQENRTYSQLKVGDKAQVTRLCTVDDLYAFASASGDHNPLNLAAYDGDGDGHPEAVAPALWPAGLVAAVIGNILPGAGTQTRRADLSFHAPVLAGEELTAFVAVTEKREDGDLTCSAEVRRVGDNALILSGTVQVTPPSRHLTFYSVEVPGLIVQRHRHFDALLEKARHLDPMATAIVAPEEANSLGGALLALENGIITPILVGDPDKITAAADQLGADLSGVEIIEARDHEVAAQRAVGLVVECKARMLMKGHLHTDVLLRAVLRREKGLRTGRRLSHVFVMDVPGMSRPIMVTDAAVNIAPDLETKADIVQNAIHLAHSIGIEMPRVGVLSVVETINPHLPSSVDAALLSKMAERGQITGGLVDGPLAMDNAVDLNAARTKGITSPVAGVADILVVPNIEAGNMVAKQLTYISHAEAAGVVIGAAAPIILTSRADDDASRLASCAVAALHAVANESKIHG</sequence>
<dbReference type="SUPFAM" id="SSF53659">
    <property type="entry name" value="Isocitrate/Isopropylmalate dehydrogenase-like"/>
    <property type="match status" value="1"/>
</dbReference>
<evidence type="ECO:0000259" key="3">
    <source>
        <dbReference type="Pfam" id="PF01515"/>
    </source>
</evidence>
<dbReference type="Gene3D" id="3.10.129.10">
    <property type="entry name" value="Hotdog Thioesterase"/>
    <property type="match status" value="1"/>
</dbReference>
<dbReference type="EMBL" id="CYPS01000010">
    <property type="protein sequence ID" value="CUH41891.1"/>
    <property type="molecule type" value="Genomic_DNA"/>
</dbReference>
<dbReference type="NCBIfam" id="NF006045">
    <property type="entry name" value="PRK08190.1"/>
    <property type="match status" value="1"/>
</dbReference>
<dbReference type="PANTHER" id="PTHR43356">
    <property type="entry name" value="PHOSPHATE ACETYLTRANSFERASE"/>
    <property type="match status" value="1"/>
</dbReference>
<evidence type="ECO:0000256" key="1">
    <source>
        <dbReference type="ARBA" id="ARBA00022679"/>
    </source>
</evidence>
<accession>A0A0P1E149</accession>
<dbReference type="Pfam" id="PF01515">
    <property type="entry name" value="PTA_PTB"/>
    <property type="match status" value="1"/>
</dbReference>
<dbReference type="AlphaFoldDB" id="A0A0P1E149"/>
<feature type="domain" description="Phosphate acetyl/butaryl transferase" evidence="3">
    <location>
        <begin position="264"/>
        <end position="477"/>
    </location>
</feature>
<organism evidence="5 6">
    <name type="scientific">Ruegeria atlantica</name>
    <dbReference type="NCBI Taxonomy" id="81569"/>
    <lineage>
        <taxon>Bacteria</taxon>
        <taxon>Pseudomonadati</taxon>
        <taxon>Pseudomonadota</taxon>
        <taxon>Alphaproteobacteria</taxon>
        <taxon>Rhodobacterales</taxon>
        <taxon>Roseobacteraceae</taxon>
        <taxon>Ruegeria</taxon>
    </lineage>
</organism>
<dbReference type="PANTHER" id="PTHR43356:SF2">
    <property type="entry name" value="PHOSPHATE ACETYLTRANSFERASE"/>
    <property type="match status" value="1"/>
</dbReference>
<evidence type="ECO:0000313" key="6">
    <source>
        <dbReference type="Proteomes" id="UP000050786"/>
    </source>
</evidence>
<dbReference type="InterPro" id="IPR002505">
    <property type="entry name" value="PTA_PTB"/>
</dbReference>
<dbReference type="InterPro" id="IPR002539">
    <property type="entry name" value="MaoC-like_dom"/>
</dbReference>
<dbReference type="Gene3D" id="3.40.718.10">
    <property type="entry name" value="Isopropylmalate Dehydrogenase"/>
    <property type="match status" value="1"/>
</dbReference>
<name>A0A0P1E149_9RHOB</name>
<evidence type="ECO:0000259" key="4">
    <source>
        <dbReference type="Pfam" id="PF01575"/>
    </source>
</evidence>
<reference evidence="6" key="1">
    <citation type="submission" date="2015-09" db="EMBL/GenBank/DDBJ databases">
        <authorList>
            <person name="Rodrigo-Torres L."/>
            <person name="Arahal D.R."/>
        </authorList>
    </citation>
    <scope>NUCLEOTIDE SEQUENCE [LARGE SCALE GENOMIC DNA]</scope>
    <source>
        <strain evidence="6">CECT 4293</strain>
    </source>
</reference>
<keyword evidence="6" id="KW-1185">Reference proteome</keyword>
<evidence type="ECO:0000256" key="2">
    <source>
        <dbReference type="ARBA" id="ARBA00023315"/>
    </source>
</evidence>
<dbReference type="Pfam" id="PF01575">
    <property type="entry name" value="MaoC_dehydratas"/>
    <property type="match status" value="1"/>
</dbReference>
<dbReference type="GO" id="GO:0008959">
    <property type="term" value="F:phosphate acetyltransferase activity"/>
    <property type="evidence" value="ECO:0007669"/>
    <property type="project" value="UniProtKB-EC"/>
</dbReference>
<feature type="domain" description="MaoC-like" evidence="4">
    <location>
        <begin position="44"/>
        <end position="136"/>
    </location>
</feature>
<keyword evidence="2 5" id="KW-0012">Acyltransferase</keyword>
<dbReference type="InterPro" id="IPR050500">
    <property type="entry name" value="Phos_Acetyltrans/Butyryltrans"/>
</dbReference>
<gene>
    <name evidence="5" type="primary">pta</name>
    <name evidence="5" type="ORF">RUM4293_00775</name>
</gene>